<feature type="chain" id="PRO_5015639960" description="Outer membrane protein beta-barrel domain-containing protein" evidence="1">
    <location>
        <begin position="25"/>
        <end position="220"/>
    </location>
</feature>
<protein>
    <recommendedName>
        <fullName evidence="2">Outer membrane protein beta-barrel domain-containing protein</fullName>
    </recommendedName>
</protein>
<evidence type="ECO:0000313" key="4">
    <source>
        <dbReference type="Proteomes" id="UP000239872"/>
    </source>
</evidence>
<evidence type="ECO:0000259" key="2">
    <source>
        <dbReference type="Pfam" id="PF13568"/>
    </source>
</evidence>
<keyword evidence="4" id="KW-1185">Reference proteome</keyword>
<dbReference type="Pfam" id="PF13568">
    <property type="entry name" value="OMP_b-brl_2"/>
    <property type="match status" value="1"/>
</dbReference>
<dbReference type="EMBL" id="PPSL01000006">
    <property type="protein sequence ID" value="PQJ09448.1"/>
    <property type="molecule type" value="Genomic_DNA"/>
</dbReference>
<feature type="signal peptide" evidence="1">
    <location>
        <begin position="1"/>
        <end position="24"/>
    </location>
</feature>
<keyword evidence="1" id="KW-0732">Signal</keyword>
<sequence>MFFMKKIALIAATLTALYAIPTHAQTEAKKTPNGQYVSIGPVAGVGLNWVGNMVGNNMTVMSGNLGIGLIYARNEHWGWGGQLMVSSEGYDVKYNGTEVKAIPLYLRMPLRAYYFFGDYRNTIRPKLYAGPTLGLKLSETDDMNGRNTEVMAYNNTGTFRTFDLGVNVGTGVNIKLAKAIWLNLDLVYNQGLLDVVDDPADNYNTNQNLSFSAGLLFGLK</sequence>
<gene>
    <name evidence="3" type="ORF">CJD36_019595</name>
</gene>
<reference evidence="3 4" key="1">
    <citation type="submission" date="2018-01" db="EMBL/GenBank/DDBJ databases">
        <title>A novel member of the phylum Bacteroidetes isolated from glacier ice.</title>
        <authorList>
            <person name="Liu Q."/>
            <person name="Xin Y.-H."/>
        </authorList>
    </citation>
    <scope>NUCLEOTIDE SEQUENCE [LARGE SCALE GENOMIC DNA]</scope>
    <source>
        <strain evidence="3 4">RB1R16</strain>
    </source>
</reference>
<evidence type="ECO:0000256" key="1">
    <source>
        <dbReference type="SAM" id="SignalP"/>
    </source>
</evidence>
<proteinExistence type="predicted"/>
<feature type="domain" description="Outer membrane protein beta-barrel" evidence="2">
    <location>
        <begin position="28"/>
        <end position="195"/>
    </location>
</feature>
<dbReference type="InterPro" id="IPR025665">
    <property type="entry name" value="Beta-barrel_OMP_2"/>
</dbReference>
<name>A0A2S7SRV7_9BACT</name>
<dbReference type="AlphaFoldDB" id="A0A2S7SRV7"/>
<organism evidence="3 4">
    <name type="scientific">Flavipsychrobacter stenotrophus</name>
    <dbReference type="NCBI Taxonomy" id="2077091"/>
    <lineage>
        <taxon>Bacteria</taxon>
        <taxon>Pseudomonadati</taxon>
        <taxon>Bacteroidota</taxon>
        <taxon>Chitinophagia</taxon>
        <taxon>Chitinophagales</taxon>
        <taxon>Chitinophagaceae</taxon>
        <taxon>Flavipsychrobacter</taxon>
    </lineage>
</organism>
<accession>A0A2S7SRV7</accession>
<evidence type="ECO:0000313" key="3">
    <source>
        <dbReference type="EMBL" id="PQJ09448.1"/>
    </source>
</evidence>
<comment type="caution">
    <text evidence="3">The sequence shown here is derived from an EMBL/GenBank/DDBJ whole genome shotgun (WGS) entry which is preliminary data.</text>
</comment>
<dbReference type="Proteomes" id="UP000239872">
    <property type="component" value="Unassembled WGS sequence"/>
</dbReference>